<dbReference type="PRINTS" id="PR00465">
    <property type="entry name" value="EP450IV"/>
</dbReference>
<dbReference type="AlphaFoldDB" id="A0A6A5THB3"/>
<evidence type="ECO:0000256" key="6">
    <source>
        <dbReference type="ARBA" id="ARBA00023002"/>
    </source>
</evidence>
<comment type="similarity">
    <text evidence="3">Belongs to the cytochrome P450 family.</text>
</comment>
<proteinExistence type="inferred from homology"/>
<dbReference type="PANTHER" id="PTHR46206:SF1">
    <property type="entry name" value="P450, PUTATIVE (EUROFUNG)-RELATED"/>
    <property type="match status" value="1"/>
</dbReference>
<dbReference type="Gene3D" id="1.10.630.10">
    <property type="entry name" value="Cytochrome P450"/>
    <property type="match status" value="1"/>
</dbReference>
<keyword evidence="7 9" id="KW-0408">Iron</keyword>
<dbReference type="GO" id="GO:0004497">
    <property type="term" value="F:monooxygenase activity"/>
    <property type="evidence" value="ECO:0007669"/>
    <property type="project" value="UniProtKB-KW"/>
</dbReference>
<dbReference type="InterPro" id="IPR001128">
    <property type="entry name" value="Cyt_P450"/>
</dbReference>
<evidence type="ECO:0000256" key="3">
    <source>
        <dbReference type="ARBA" id="ARBA00010617"/>
    </source>
</evidence>
<evidence type="ECO:0000256" key="9">
    <source>
        <dbReference type="PIRSR" id="PIRSR602403-1"/>
    </source>
</evidence>
<evidence type="ECO:0000256" key="2">
    <source>
        <dbReference type="ARBA" id="ARBA00004685"/>
    </source>
</evidence>
<evidence type="ECO:0000256" key="1">
    <source>
        <dbReference type="ARBA" id="ARBA00001971"/>
    </source>
</evidence>
<feature type="binding site" description="axial binding residue" evidence="9">
    <location>
        <position position="211"/>
    </location>
    <ligand>
        <name>heme</name>
        <dbReference type="ChEBI" id="CHEBI:30413"/>
    </ligand>
    <ligandPart>
        <name>Fe</name>
        <dbReference type="ChEBI" id="CHEBI:18248"/>
    </ligandPart>
</feature>
<name>A0A6A5THB3_9PLEO</name>
<dbReference type="Proteomes" id="UP000800035">
    <property type="component" value="Unassembled WGS sequence"/>
</dbReference>
<reference evidence="11" key="1">
    <citation type="journal article" date="2020" name="Stud. Mycol.">
        <title>101 Dothideomycetes genomes: a test case for predicting lifestyles and emergence of pathogens.</title>
        <authorList>
            <person name="Haridas S."/>
            <person name="Albert R."/>
            <person name="Binder M."/>
            <person name="Bloem J."/>
            <person name="Labutti K."/>
            <person name="Salamov A."/>
            <person name="Andreopoulos B."/>
            <person name="Baker S."/>
            <person name="Barry K."/>
            <person name="Bills G."/>
            <person name="Bluhm B."/>
            <person name="Cannon C."/>
            <person name="Castanera R."/>
            <person name="Culley D."/>
            <person name="Daum C."/>
            <person name="Ezra D."/>
            <person name="Gonzalez J."/>
            <person name="Henrissat B."/>
            <person name="Kuo A."/>
            <person name="Liang C."/>
            <person name="Lipzen A."/>
            <person name="Lutzoni F."/>
            <person name="Magnuson J."/>
            <person name="Mondo S."/>
            <person name="Nolan M."/>
            <person name="Ohm R."/>
            <person name="Pangilinan J."/>
            <person name="Park H.-J."/>
            <person name="Ramirez L."/>
            <person name="Alfaro M."/>
            <person name="Sun H."/>
            <person name="Tritt A."/>
            <person name="Yoshinaga Y."/>
            <person name="Zwiers L.-H."/>
            <person name="Turgeon B."/>
            <person name="Goodwin S."/>
            <person name="Spatafora J."/>
            <person name="Crous P."/>
            <person name="Grigoriev I."/>
        </authorList>
    </citation>
    <scope>NUCLEOTIDE SEQUENCE</scope>
    <source>
        <strain evidence="11">CBS 675.92</strain>
    </source>
</reference>
<feature type="region of interest" description="Disordered" evidence="10">
    <location>
        <begin position="1"/>
        <end position="35"/>
    </location>
</feature>
<dbReference type="EMBL" id="ML977019">
    <property type="protein sequence ID" value="KAF1951139.1"/>
    <property type="molecule type" value="Genomic_DNA"/>
</dbReference>
<keyword evidence="4 9" id="KW-0349">Heme</keyword>
<sequence length="270" mass="30160">MKNLRASRRSNGSPPTRLETPKSTQKSEHPPGSPTDSFSLLFASIHTTSHTSVNALLDIFTKSAGEICISSLRQEARHNTQFFGGRWDRARLNSIPYHDSALRESMRLSGIAVKILQRKMMAPEGIVLPNGTVLPQGTTVCVSAWGLHHDEQVYTNPSKFLPERFVAGHSSSLEEKKSGIRNPSDRKGLLLRTATEADPLFAFWGLGEQSCPGRYMAADLIKILMEYIVANYDVVPLNERPRNSWIEYNYVPSANAKLQVRRRRGQGVTK</sequence>
<evidence type="ECO:0000313" key="12">
    <source>
        <dbReference type="Proteomes" id="UP000800035"/>
    </source>
</evidence>
<organism evidence="11 12">
    <name type="scientific">Byssothecium circinans</name>
    <dbReference type="NCBI Taxonomy" id="147558"/>
    <lineage>
        <taxon>Eukaryota</taxon>
        <taxon>Fungi</taxon>
        <taxon>Dikarya</taxon>
        <taxon>Ascomycota</taxon>
        <taxon>Pezizomycotina</taxon>
        <taxon>Dothideomycetes</taxon>
        <taxon>Pleosporomycetidae</taxon>
        <taxon>Pleosporales</taxon>
        <taxon>Massarineae</taxon>
        <taxon>Massarinaceae</taxon>
        <taxon>Byssothecium</taxon>
    </lineage>
</organism>
<protein>
    <submittedName>
        <fullName evidence="11">Cytochrome P450</fullName>
    </submittedName>
</protein>
<evidence type="ECO:0000313" key="11">
    <source>
        <dbReference type="EMBL" id="KAF1951139.1"/>
    </source>
</evidence>
<dbReference type="Pfam" id="PF00067">
    <property type="entry name" value="p450"/>
    <property type="match status" value="1"/>
</dbReference>
<dbReference type="GO" id="GO:0005506">
    <property type="term" value="F:iron ion binding"/>
    <property type="evidence" value="ECO:0007669"/>
    <property type="project" value="InterPro"/>
</dbReference>
<dbReference type="SUPFAM" id="SSF48264">
    <property type="entry name" value="Cytochrome P450"/>
    <property type="match status" value="1"/>
</dbReference>
<evidence type="ECO:0000256" key="4">
    <source>
        <dbReference type="ARBA" id="ARBA00022617"/>
    </source>
</evidence>
<dbReference type="InterPro" id="IPR036396">
    <property type="entry name" value="Cyt_P450_sf"/>
</dbReference>
<dbReference type="GO" id="GO:0016705">
    <property type="term" value="F:oxidoreductase activity, acting on paired donors, with incorporation or reduction of molecular oxygen"/>
    <property type="evidence" value="ECO:0007669"/>
    <property type="project" value="InterPro"/>
</dbReference>
<keyword evidence="12" id="KW-1185">Reference proteome</keyword>
<dbReference type="InterPro" id="IPR002403">
    <property type="entry name" value="Cyt_P450_E_grp-IV"/>
</dbReference>
<evidence type="ECO:0000256" key="10">
    <source>
        <dbReference type="SAM" id="MobiDB-lite"/>
    </source>
</evidence>
<evidence type="ECO:0000256" key="5">
    <source>
        <dbReference type="ARBA" id="ARBA00022723"/>
    </source>
</evidence>
<dbReference type="OrthoDB" id="1844152at2759"/>
<evidence type="ECO:0000256" key="8">
    <source>
        <dbReference type="ARBA" id="ARBA00023033"/>
    </source>
</evidence>
<comment type="pathway">
    <text evidence="2">Mycotoxin biosynthesis.</text>
</comment>
<accession>A0A6A5THB3</accession>
<keyword evidence="5 9" id="KW-0479">Metal-binding</keyword>
<keyword evidence="6" id="KW-0560">Oxidoreductase</keyword>
<dbReference type="PANTHER" id="PTHR46206">
    <property type="entry name" value="CYTOCHROME P450"/>
    <property type="match status" value="1"/>
</dbReference>
<gene>
    <name evidence="11" type="ORF">CC80DRAFT_553522</name>
</gene>
<comment type="cofactor">
    <cofactor evidence="1 9">
        <name>heme</name>
        <dbReference type="ChEBI" id="CHEBI:30413"/>
    </cofactor>
</comment>
<keyword evidence="8" id="KW-0503">Monooxygenase</keyword>
<evidence type="ECO:0000256" key="7">
    <source>
        <dbReference type="ARBA" id="ARBA00023004"/>
    </source>
</evidence>
<dbReference type="GO" id="GO:0020037">
    <property type="term" value="F:heme binding"/>
    <property type="evidence" value="ECO:0007669"/>
    <property type="project" value="InterPro"/>
</dbReference>